<dbReference type="Pfam" id="PF01381">
    <property type="entry name" value="HTH_3"/>
    <property type="match status" value="1"/>
</dbReference>
<protein>
    <submittedName>
        <fullName evidence="5">Helix-turn-helix domain-containing protein</fullName>
    </submittedName>
</protein>
<keyword evidence="1" id="KW-0805">Transcription regulation</keyword>
<evidence type="ECO:0000313" key="6">
    <source>
        <dbReference type="Proteomes" id="UP001595377"/>
    </source>
</evidence>
<evidence type="ECO:0000256" key="2">
    <source>
        <dbReference type="ARBA" id="ARBA00023125"/>
    </source>
</evidence>
<sequence length="85" mass="9406">MTGKPEDSLIAMRTMRMAKILGENVRKTRLKRGMTLEALATEVGLAYSYMGGIERGQKNPTLDVVERIASALDIEPVSLLSRPEE</sequence>
<keyword evidence="6" id="KW-1185">Reference proteome</keyword>
<organism evidence="5 6">
    <name type="scientific">Shinella pollutisoli</name>
    <dbReference type="NCBI Taxonomy" id="2250594"/>
    <lineage>
        <taxon>Bacteria</taxon>
        <taxon>Pseudomonadati</taxon>
        <taxon>Pseudomonadota</taxon>
        <taxon>Alphaproteobacteria</taxon>
        <taxon>Hyphomicrobiales</taxon>
        <taxon>Rhizobiaceae</taxon>
        <taxon>Shinella</taxon>
    </lineage>
</organism>
<keyword evidence="2" id="KW-0238">DNA-binding</keyword>
<evidence type="ECO:0000256" key="1">
    <source>
        <dbReference type="ARBA" id="ARBA00023015"/>
    </source>
</evidence>
<dbReference type="EMBL" id="JBHRSP010000023">
    <property type="protein sequence ID" value="MFC3074274.1"/>
    <property type="molecule type" value="Genomic_DNA"/>
</dbReference>
<name>A0ABV7DIW9_9HYPH</name>
<dbReference type="InterPro" id="IPR050807">
    <property type="entry name" value="TransReg_Diox_bact_type"/>
</dbReference>
<evidence type="ECO:0000256" key="3">
    <source>
        <dbReference type="ARBA" id="ARBA00023163"/>
    </source>
</evidence>
<feature type="domain" description="HTH cro/C1-type" evidence="4">
    <location>
        <begin position="25"/>
        <end position="79"/>
    </location>
</feature>
<dbReference type="CDD" id="cd00093">
    <property type="entry name" value="HTH_XRE"/>
    <property type="match status" value="1"/>
</dbReference>
<accession>A0ABV7DIW9</accession>
<dbReference type="SUPFAM" id="SSF47413">
    <property type="entry name" value="lambda repressor-like DNA-binding domains"/>
    <property type="match status" value="1"/>
</dbReference>
<dbReference type="Gene3D" id="1.10.260.40">
    <property type="entry name" value="lambda repressor-like DNA-binding domains"/>
    <property type="match status" value="1"/>
</dbReference>
<evidence type="ECO:0000259" key="4">
    <source>
        <dbReference type="PROSITE" id="PS50943"/>
    </source>
</evidence>
<comment type="caution">
    <text evidence="5">The sequence shown here is derived from an EMBL/GenBank/DDBJ whole genome shotgun (WGS) entry which is preliminary data.</text>
</comment>
<dbReference type="PANTHER" id="PTHR46797:SF23">
    <property type="entry name" value="HTH-TYPE TRANSCRIPTIONAL REGULATOR SUTR"/>
    <property type="match status" value="1"/>
</dbReference>
<reference evidence="6" key="1">
    <citation type="journal article" date="2019" name="Int. J. Syst. Evol. Microbiol.">
        <title>The Global Catalogue of Microorganisms (GCM) 10K type strain sequencing project: providing services to taxonomists for standard genome sequencing and annotation.</title>
        <authorList>
            <consortium name="The Broad Institute Genomics Platform"/>
            <consortium name="The Broad Institute Genome Sequencing Center for Infectious Disease"/>
            <person name="Wu L."/>
            <person name="Ma J."/>
        </authorList>
    </citation>
    <scope>NUCLEOTIDE SEQUENCE [LARGE SCALE GENOMIC DNA]</scope>
    <source>
        <strain evidence="6">KCTC 52677</strain>
    </source>
</reference>
<dbReference type="InterPro" id="IPR010982">
    <property type="entry name" value="Lambda_DNA-bd_dom_sf"/>
</dbReference>
<evidence type="ECO:0000313" key="5">
    <source>
        <dbReference type="EMBL" id="MFC3074274.1"/>
    </source>
</evidence>
<proteinExistence type="predicted"/>
<dbReference type="Proteomes" id="UP001595377">
    <property type="component" value="Unassembled WGS sequence"/>
</dbReference>
<dbReference type="PROSITE" id="PS50943">
    <property type="entry name" value="HTH_CROC1"/>
    <property type="match status" value="1"/>
</dbReference>
<dbReference type="InterPro" id="IPR001387">
    <property type="entry name" value="Cro/C1-type_HTH"/>
</dbReference>
<keyword evidence="3" id="KW-0804">Transcription</keyword>
<gene>
    <name evidence="5" type="ORF">ACFOHH_14280</name>
</gene>
<dbReference type="PANTHER" id="PTHR46797">
    <property type="entry name" value="HTH-TYPE TRANSCRIPTIONAL REGULATOR"/>
    <property type="match status" value="1"/>
</dbReference>
<dbReference type="RefSeq" id="WP_380704424.1">
    <property type="nucleotide sequence ID" value="NZ_JBHRSP010000023.1"/>
</dbReference>
<dbReference type="SMART" id="SM00530">
    <property type="entry name" value="HTH_XRE"/>
    <property type="match status" value="1"/>
</dbReference>